<keyword evidence="3" id="KW-1185">Reference proteome</keyword>
<sequence length="234" mass="26647">KLDVDRGPCTSSAFVFVSPHSLGATDRSAEAALMATAGKEMAYLTQFGQPILPFRRQRRFGYQNRPQSPLSHVENLERFIEIAPFLLPKDPAQSRFCIRHPDLRYDNIIVARSPDTGCEIVSLIDWQHASILPMFLLAGVPQQLQSHDDNISQSTTPLYRPENLEALSEGERDQQEYVYRQRVVNYHYHTSTEQCNQRHYTALTDPLHALRGRLFAQAGAPWEGETLELKLSLI</sequence>
<dbReference type="Proteomes" id="UP001295794">
    <property type="component" value="Unassembled WGS sequence"/>
</dbReference>
<dbReference type="Pfam" id="PF01636">
    <property type="entry name" value="APH"/>
    <property type="match status" value="1"/>
</dbReference>
<feature type="non-terminal residue" evidence="2">
    <location>
        <position position="1"/>
    </location>
</feature>
<comment type="caution">
    <text evidence="2">The sequence shown here is derived from an EMBL/GenBank/DDBJ whole genome shotgun (WGS) entry which is preliminary data.</text>
</comment>
<dbReference type="SUPFAM" id="SSF56112">
    <property type="entry name" value="Protein kinase-like (PK-like)"/>
    <property type="match status" value="1"/>
</dbReference>
<name>A0AAD2HEZ3_9AGAR</name>
<evidence type="ECO:0000259" key="1">
    <source>
        <dbReference type="Pfam" id="PF01636"/>
    </source>
</evidence>
<dbReference type="PANTHER" id="PTHR36091:SF2">
    <property type="entry name" value="AMINOGLYCOSIDE PHOSPHOTRANSFERASE DOMAIN-CONTAINING PROTEIN"/>
    <property type="match status" value="1"/>
</dbReference>
<dbReference type="EMBL" id="CAVNYO010000405">
    <property type="protein sequence ID" value="CAK5275504.1"/>
    <property type="molecule type" value="Genomic_DNA"/>
</dbReference>
<feature type="non-terminal residue" evidence="2">
    <location>
        <position position="234"/>
    </location>
</feature>
<gene>
    <name evidence="2" type="ORF">MYCIT1_LOCUS23309</name>
</gene>
<dbReference type="GO" id="GO:0005739">
    <property type="term" value="C:mitochondrion"/>
    <property type="evidence" value="ECO:0007669"/>
    <property type="project" value="TreeGrafter"/>
</dbReference>
<proteinExistence type="predicted"/>
<organism evidence="2 3">
    <name type="scientific">Mycena citricolor</name>
    <dbReference type="NCBI Taxonomy" id="2018698"/>
    <lineage>
        <taxon>Eukaryota</taxon>
        <taxon>Fungi</taxon>
        <taxon>Dikarya</taxon>
        <taxon>Basidiomycota</taxon>
        <taxon>Agaricomycotina</taxon>
        <taxon>Agaricomycetes</taxon>
        <taxon>Agaricomycetidae</taxon>
        <taxon>Agaricales</taxon>
        <taxon>Marasmiineae</taxon>
        <taxon>Mycenaceae</taxon>
        <taxon>Mycena</taxon>
    </lineage>
</organism>
<reference evidence="2" key="1">
    <citation type="submission" date="2023-11" db="EMBL/GenBank/DDBJ databases">
        <authorList>
            <person name="De Vega J J."/>
            <person name="De Vega J J."/>
        </authorList>
    </citation>
    <scope>NUCLEOTIDE SEQUENCE</scope>
</reference>
<feature type="domain" description="Aminoglycoside phosphotransferase" evidence="1">
    <location>
        <begin position="30"/>
        <end position="132"/>
    </location>
</feature>
<dbReference type="Gene3D" id="3.90.1200.10">
    <property type="match status" value="1"/>
</dbReference>
<evidence type="ECO:0000313" key="2">
    <source>
        <dbReference type="EMBL" id="CAK5275504.1"/>
    </source>
</evidence>
<evidence type="ECO:0000313" key="3">
    <source>
        <dbReference type="Proteomes" id="UP001295794"/>
    </source>
</evidence>
<dbReference type="InterPro" id="IPR011009">
    <property type="entry name" value="Kinase-like_dom_sf"/>
</dbReference>
<dbReference type="InterPro" id="IPR002575">
    <property type="entry name" value="Aminoglycoside_PTrfase"/>
</dbReference>
<dbReference type="PANTHER" id="PTHR36091">
    <property type="entry name" value="ALTERED INHERITANCE OF MITOCHONDRIA PROTEIN 9, MITOCHONDRIAL"/>
    <property type="match status" value="1"/>
</dbReference>
<dbReference type="AlphaFoldDB" id="A0AAD2HEZ3"/>
<dbReference type="InterPro" id="IPR051035">
    <property type="entry name" value="Mito_inheritance_9"/>
</dbReference>
<protein>
    <recommendedName>
        <fullName evidence="1">Aminoglycoside phosphotransferase domain-containing protein</fullName>
    </recommendedName>
</protein>
<accession>A0AAD2HEZ3</accession>